<evidence type="ECO:0000313" key="9">
    <source>
        <dbReference type="EMBL" id="EAQ01532.1"/>
    </source>
</evidence>
<organism evidence="9 10">
    <name type="scientific">Pseudooceanicola batsensis (strain ATCC BAA-863 / DSM 15984 / KCTC 12145 / HTCC2597)</name>
    <name type="common">Oceanicola batsensis</name>
    <dbReference type="NCBI Taxonomy" id="252305"/>
    <lineage>
        <taxon>Bacteria</taxon>
        <taxon>Pseudomonadati</taxon>
        <taxon>Pseudomonadota</taxon>
        <taxon>Alphaproteobacteria</taxon>
        <taxon>Rhodobacterales</taxon>
        <taxon>Paracoccaceae</taxon>
        <taxon>Pseudooceanicola</taxon>
    </lineage>
</organism>
<dbReference type="SUPFAM" id="SSF55874">
    <property type="entry name" value="ATPase domain of HSP90 chaperone/DNA topoisomerase II/histidine kinase"/>
    <property type="match status" value="1"/>
</dbReference>
<proteinExistence type="predicted"/>
<comment type="catalytic activity">
    <reaction evidence="1">
        <text>ATP + protein L-histidine = ADP + protein N-phospho-L-histidine.</text>
        <dbReference type="EC" id="2.7.13.3"/>
    </reaction>
</comment>
<reference evidence="9 10" key="1">
    <citation type="journal article" date="2010" name="J. Bacteriol.">
        <title>Genome sequences of Oceanicola granulosus HTCC2516(T) and Oceanicola batsensis HTCC2597(TDelta).</title>
        <authorList>
            <person name="Thrash J.C."/>
            <person name="Cho J.C."/>
            <person name="Vergin K.L."/>
            <person name="Giovannoni S.J."/>
        </authorList>
    </citation>
    <scope>NUCLEOTIDE SEQUENCE [LARGE SCALE GENOMIC DNA]</scope>
    <source>
        <strain evidence="10">ATCC BAA-863 / DSM 15984 / KCTC 12145 / HTCC2597</strain>
    </source>
</reference>
<dbReference type="Pfam" id="PF07568">
    <property type="entry name" value="HisKA_2"/>
    <property type="match status" value="1"/>
</dbReference>
<dbReference type="InterPro" id="IPR003594">
    <property type="entry name" value="HATPase_dom"/>
</dbReference>
<dbReference type="Gene3D" id="3.30.565.10">
    <property type="entry name" value="Histidine kinase-like ATPase, C-terminal domain"/>
    <property type="match status" value="1"/>
</dbReference>
<dbReference type="Pfam" id="PF02518">
    <property type="entry name" value="HATPase_c"/>
    <property type="match status" value="1"/>
</dbReference>
<evidence type="ECO:0000256" key="1">
    <source>
        <dbReference type="ARBA" id="ARBA00000085"/>
    </source>
</evidence>
<dbReference type="AlphaFoldDB" id="A3U302"/>
<evidence type="ECO:0000256" key="7">
    <source>
        <dbReference type="ARBA" id="ARBA00022840"/>
    </source>
</evidence>
<dbReference type="PANTHER" id="PTHR41523">
    <property type="entry name" value="TWO-COMPONENT SYSTEM SENSOR PROTEIN"/>
    <property type="match status" value="1"/>
</dbReference>
<evidence type="ECO:0000256" key="4">
    <source>
        <dbReference type="ARBA" id="ARBA00022679"/>
    </source>
</evidence>
<evidence type="ECO:0000259" key="8">
    <source>
        <dbReference type="SMART" id="SM00387"/>
    </source>
</evidence>
<feature type="domain" description="Histidine kinase/HSP90-like ATPase" evidence="8">
    <location>
        <begin position="107"/>
        <end position="202"/>
    </location>
</feature>
<keyword evidence="4" id="KW-0808">Transferase</keyword>
<comment type="caution">
    <text evidence="9">The sequence shown here is derived from an EMBL/GenBank/DDBJ whole genome shotgun (WGS) entry which is preliminary data.</text>
</comment>
<dbReference type="OrthoDB" id="9816309at2"/>
<dbReference type="GO" id="GO:0005524">
    <property type="term" value="F:ATP binding"/>
    <property type="evidence" value="ECO:0007669"/>
    <property type="project" value="UniProtKB-KW"/>
</dbReference>
<evidence type="ECO:0000256" key="5">
    <source>
        <dbReference type="ARBA" id="ARBA00022741"/>
    </source>
</evidence>
<dbReference type="EC" id="2.7.13.3" evidence="2"/>
<evidence type="ECO:0000256" key="6">
    <source>
        <dbReference type="ARBA" id="ARBA00022777"/>
    </source>
</evidence>
<evidence type="ECO:0000256" key="2">
    <source>
        <dbReference type="ARBA" id="ARBA00012438"/>
    </source>
</evidence>
<keyword evidence="7" id="KW-0067">ATP-binding</keyword>
<dbReference type="eggNOG" id="COG3920">
    <property type="taxonomic scope" value="Bacteria"/>
</dbReference>
<name>A3U302_PSEBH</name>
<dbReference type="RefSeq" id="WP_009804485.1">
    <property type="nucleotide sequence ID" value="NZ_CH724131.1"/>
</dbReference>
<keyword evidence="6 9" id="KW-0418">Kinase</keyword>
<dbReference type="Proteomes" id="UP000004318">
    <property type="component" value="Unassembled WGS sequence"/>
</dbReference>
<evidence type="ECO:0000313" key="10">
    <source>
        <dbReference type="Proteomes" id="UP000004318"/>
    </source>
</evidence>
<protein>
    <recommendedName>
        <fullName evidence="2">histidine kinase</fullName>
        <ecNumber evidence="2">2.7.13.3</ecNumber>
    </recommendedName>
</protein>
<dbReference type="GO" id="GO:0004673">
    <property type="term" value="F:protein histidine kinase activity"/>
    <property type="evidence" value="ECO:0007669"/>
    <property type="project" value="UniProtKB-EC"/>
</dbReference>
<dbReference type="STRING" id="252305.OB2597_01547"/>
<evidence type="ECO:0000256" key="3">
    <source>
        <dbReference type="ARBA" id="ARBA00022553"/>
    </source>
</evidence>
<keyword evidence="3" id="KW-0597">Phosphoprotein</keyword>
<keyword evidence="5" id="KW-0547">Nucleotide-binding</keyword>
<sequence length="214" mass="23386">MEDFTSNMETLRVAEIRHRMSNGFQLLQSFTRQQLSKSENREARERLAQVLRQIETVAAQQSALSEADSGNLAGFAQEMEPLWRRIGEQAGIEVHVRFDADAPFSPLASETAARILLEAVSNCIEHAFPEGEGGRVEIDVTVIDGHHCRVRVTDDGHGMKNAGRGQGTRIIASLAAELGGVAAWSDRDGGGTVMKIDFPVNLPETVETMTQATI</sequence>
<dbReference type="InterPro" id="IPR011495">
    <property type="entry name" value="Sig_transdc_His_kin_sub2_dim/P"/>
</dbReference>
<accession>A3U302</accession>
<dbReference type="EMBL" id="AAMO01000013">
    <property type="protein sequence ID" value="EAQ01532.1"/>
    <property type="molecule type" value="Genomic_DNA"/>
</dbReference>
<dbReference type="InterPro" id="IPR036890">
    <property type="entry name" value="HATPase_C_sf"/>
</dbReference>
<dbReference type="HOGENOM" id="CLU_1287781_0_0_5"/>
<dbReference type="PANTHER" id="PTHR41523:SF7">
    <property type="entry name" value="HISTIDINE KINASE"/>
    <property type="match status" value="1"/>
</dbReference>
<gene>
    <name evidence="9" type="ORF">OB2597_01547</name>
</gene>
<keyword evidence="10" id="KW-1185">Reference proteome</keyword>
<dbReference type="SMART" id="SM00387">
    <property type="entry name" value="HATPase_c"/>
    <property type="match status" value="1"/>
</dbReference>